<evidence type="ECO:0000256" key="1">
    <source>
        <dbReference type="SAM" id="MobiDB-lite"/>
    </source>
</evidence>
<proteinExistence type="predicted"/>
<dbReference type="EMBL" id="CAUJNA010000335">
    <property type="protein sequence ID" value="CAJ1375701.1"/>
    <property type="molecule type" value="Genomic_DNA"/>
</dbReference>
<evidence type="ECO:0000313" key="2">
    <source>
        <dbReference type="EMBL" id="CAJ1375701.1"/>
    </source>
</evidence>
<gene>
    <name evidence="2" type="ORF">EVOR1521_LOCUS4925</name>
</gene>
<evidence type="ECO:0000313" key="3">
    <source>
        <dbReference type="Proteomes" id="UP001178507"/>
    </source>
</evidence>
<comment type="caution">
    <text evidence="2">The sequence shown here is derived from an EMBL/GenBank/DDBJ whole genome shotgun (WGS) entry which is preliminary data.</text>
</comment>
<dbReference type="AlphaFoldDB" id="A0AA36HUQ1"/>
<dbReference type="Proteomes" id="UP001178507">
    <property type="component" value="Unassembled WGS sequence"/>
</dbReference>
<evidence type="ECO:0008006" key="4">
    <source>
        <dbReference type="Google" id="ProtNLM"/>
    </source>
</evidence>
<accession>A0AA36HUQ1</accession>
<keyword evidence="3" id="KW-1185">Reference proteome</keyword>
<organism evidence="2 3">
    <name type="scientific">Effrenium voratum</name>
    <dbReference type="NCBI Taxonomy" id="2562239"/>
    <lineage>
        <taxon>Eukaryota</taxon>
        <taxon>Sar</taxon>
        <taxon>Alveolata</taxon>
        <taxon>Dinophyceae</taxon>
        <taxon>Suessiales</taxon>
        <taxon>Symbiodiniaceae</taxon>
        <taxon>Effrenium</taxon>
    </lineage>
</organism>
<feature type="region of interest" description="Disordered" evidence="1">
    <location>
        <begin position="145"/>
        <end position="170"/>
    </location>
</feature>
<reference evidence="2" key="1">
    <citation type="submission" date="2023-08" db="EMBL/GenBank/DDBJ databases">
        <authorList>
            <person name="Chen Y."/>
            <person name="Shah S."/>
            <person name="Dougan E. K."/>
            <person name="Thang M."/>
            <person name="Chan C."/>
        </authorList>
    </citation>
    <scope>NUCLEOTIDE SEQUENCE</scope>
</reference>
<sequence length="424" mass="45563">MEPMQLTAEYFDNATAKMQSAVDGLLRSTGKVSSAKAEIEIFTQVEVARRFMIAVLWEATDRVALQEIFGGDLARVCRVRAVLEYLETLKLTTGTQRLNQCMMACHSIEDVLADLGFSRALREMQELQTKAMASRFEAATAEARSGGALASPASAPVESVPETPTPSTDDVDALDDVSDASAQVAAPASTGEDFFVGAGEILEGFSDSDGTPEEEAHSFSKRLVDFGSGLASTAGYALSEARSRASEMAQRADRQLGISETFSRRRLVGTSEGGSGSLIVEVVSVSDLGASEYRRLGDLTANFAADTGVTKKRPRKVYVALQLGNSKVRSQAKRLENDTGRDFGSRHLLSLTESQRTLVVRVFDKRKVHLGILGDPLVGEGSLAFPAVLGPGIARGEVQLKRGQQVNGQVLLKYKLVDLDFEDG</sequence>
<protein>
    <recommendedName>
        <fullName evidence="4">C2 domain-containing protein</fullName>
    </recommendedName>
</protein>
<feature type="compositionally biased region" description="Low complexity" evidence="1">
    <location>
        <begin position="145"/>
        <end position="156"/>
    </location>
</feature>
<name>A0AA36HUQ1_9DINO</name>